<dbReference type="RefSeq" id="WP_128533384.1">
    <property type="nucleotide sequence ID" value="NZ_SBIW01000003.1"/>
</dbReference>
<keyword evidence="1" id="KW-0812">Transmembrane</keyword>
<feature type="transmembrane region" description="Helical" evidence="1">
    <location>
        <begin position="24"/>
        <end position="45"/>
    </location>
</feature>
<dbReference type="OrthoDB" id="7408546at2"/>
<name>A0A3S3VR28_9SPHI</name>
<dbReference type="EMBL" id="SBIW01000003">
    <property type="protein sequence ID" value="RWY53949.1"/>
    <property type="molecule type" value="Genomic_DNA"/>
</dbReference>
<feature type="transmembrane region" description="Helical" evidence="1">
    <location>
        <begin position="81"/>
        <end position="99"/>
    </location>
</feature>
<gene>
    <name evidence="2" type="ORF">EPL05_07790</name>
</gene>
<protein>
    <submittedName>
        <fullName evidence="2">Uncharacterized protein</fullName>
    </submittedName>
</protein>
<evidence type="ECO:0000313" key="2">
    <source>
        <dbReference type="EMBL" id="RWY53949.1"/>
    </source>
</evidence>
<proteinExistence type="predicted"/>
<dbReference type="Proteomes" id="UP000286701">
    <property type="component" value="Unassembled WGS sequence"/>
</dbReference>
<evidence type="ECO:0000313" key="3">
    <source>
        <dbReference type="Proteomes" id="UP000286701"/>
    </source>
</evidence>
<dbReference type="AlphaFoldDB" id="A0A3S3VR28"/>
<organism evidence="2 3">
    <name type="scientific">Mucilaginibacter gilvus</name>
    <dbReference type="NCBI Taxonomy" id="2305909"/>
    <lineage>
        <taxon>Bacteria</taxon>
        <taxon>Pseudomonadati</taxon>
        <taxon>Bacteroidota</taxon>
        <taxon>Sphingobacteriia</taxon>
        <taxon>Sphingobacteriales</taxon>
        <taxon>Sphingobacteriaceae</taxon>
        <taxon>Mucilaginibacter</taxon>
    </lineage>
</organism>
<keyword evidence="1" id="KW-0472">Membrane</keyword>
<accession>A0A3S3VR28</accession>
<keyword evidence="1" id="KW-1133">Transmembrane helix</keyword>
<reference evidence="2 3" key="1">
    <citation type="submission" date="2019-01" db="EMBL/GenBank/DDBJ databases">
        <title>Mucilaginibacter antarcticum sp. nov., isolated from antarctic soil.</title>
        <authorList>
            <person name="Yan Y.-Q."/>
            <person name="Du Z.-J."/>
        </authorList>
    </citation>
    <scope>NUCLEOTIDE SEQUENCE [LARGE SCALE GENOMIC DNA]</scope>
    <source>
        <strain evidence="2 3">F01003</strain>
    </source>
</reference>
<sequence length="112" mass="13045">MMEYIYDFKDWLFSLGEKHDVNPLLLAILYLVSKPLFFFFLGWVIKNMRSGKPFMTQLLIACVCFSIPYSYLIIAGRNISVWVYVFIAVVYAYGGFSIYKKVTEKVDPTMPV</sequence>
<feature type="transmembrane region" description="Helical" evidence="1">
    <location>
        <begin position="57"/>
        <end position="75"/>
    </location>
</feature>
<evidence type="ECO:0000256" key="1">
    <source>
        <dbReference type="SAM" id="Phobius"/>
    </source>
</evidence>
<comment type="caution">
    <text evidence="2">The sequence shown here is derived from an EMBL/GenBank/DDBJ whole genome shotgun (WGS) entry which is preliminary data.</text>
</comment>
<keyword evidence="3" id="KW-1185">Reference proteome</keyword>